<dbReference type="PANTHER" id="PTHR42747:SF3">
    <property type="entry name" value="NITRONATE MONOOXYGENASE-RELATED"/>
    <property type="match status" value="1"/>
</dbReference>
<evidence type="ECO:0000256" key="3">
    <source>
        <dbReference type="ARBA" id="ARBA00022575"/>
    </source>
</evidence>
<dbReference type="PANTHER" id="PTHR42747">
    <property type="entry name" value="NITRONATE MONOOXYGENASE-RELATED"/>
    <property type="match status" value="1"/>
</dbReference>
<evidence type="ECO:0000256" key="7">
    <source>
        <dbReference type="ARBA" id="ARBA00023033"/>
    </source>
</evidence>
<keyword evidence="4" id="KW-0285">Flavoprotein</keyword>
<dbReference type="SUPFAM" id="SSF51412">
    <property type="entry name" value="Inosine monophosphate dehydrogenase (IMPDH)"/>
    <property type="match status" value="1"/>
</dbReference>
<reference evidence="10 11" key="1">
    <citation type="submission" date="2017-06" db="EMBL/GenBank/DDBJ databases">
        <authorList>
            <consortium name="Pathogen Informatics"/>
        </authorList>
    </citation>
    <scope>NUCLEOTIDE SEQUENCE [LARGE SCALE GENOMIC DNA]</scope>
    <source>
        <strain evidence="10 11">NCTC13015</strain>
    </source>
</reference>
<evidence type="ECO:0000313" key="11">
    <source>
        <dbReference type="Proteomes" id="UP000215374"/>
    </source>
</evidence>
<sequence length="301" mass="32326">MDLPRIVAAPMAGGPTTPELVNAVSFGFLALGTCTVEQASTWLKACEPPFGVNLFMPQPEPSLIDVEMVAAELGAEVPQADVTSGFEEKFELVVEAAPPIVSTTFGPLHPEHVERLHSVGSEVWVTVTRIEDAREAIGDLWNADGLIVQGPEAGGHRSTWSPAEVPDTLYLDTIVEEVAELGVPFMAAGGVRGPEDVERLLGLGADAVACGTAFLLADEAGTSPQNRELLRTDRRTVVSRAFSGRPARGIESELTKRYRDMPPIYPYLRPMTPDADYCLVGKDRGELMEAPAKEIEAYLAG</sequence>
<evidence type="ECO:0000256" key="8">
    <source>
        <dbReference type="ARBA" id="ARBA00031155"/>
    </source>
</evidence>
<evidence type="ECO:0000313" key="10">
    <source>
        <dbReference type="EMBL" id="SNV63759.1"/>
    </source>
</evidence>
<dbReference type="GO" id="GO:0018580">
    <property type="term" value="F:nitronate monooxygenase activity"/>
    <property type="evidence" value="ECO:0007669"/>
    <property type="project" value="InterPro"/>
</dbReference>
<dbReference type="InterPro" id="IPR013785">
    <property type="entry name" value="Aldolase_TIM"/>
</dbReference>
<comment type="catalytic activity">
    <reaction evidence="9">
        <text>3 propionate 3-nitronate + 3 O2 + H2O = 3 3-oxopropanoate + 2 nitrate + nitrite + H2O2 + 3 H(+)</text>
        <dbReference type="Rhea" id="RHEA:57332"/>
        <dbReference type="ChEBI" id="CHEBI:15377"/>
        <dbReference type="ChEBI" id="CHEBI:15378"/>
        <dbReference type="ChEBI" id="CHEBI:15379"/>
        <dbReference type="ChEBI" id="CHEBI:16240"/>
        <dbReference type="ChEBI" id="CHEBI:16301"/>
        <dbReference type="ChEBI" id="CHEBI:17632"/>
        <dbReference type="ChEBI" id="CHEBI:33190"/>
        <dbReference type="ChEBI" id="CHEBI:136067"/>
    </reaction>
</comment>
<dbReference type="OrthoDB" id="9778912at2"/>
<comment type="similarity">
    <text evidence="2">Belongs to the nitronate monooxygenase family. NMO class I subfamily.</text>
</comment>
<gene>
    <name evidence="10" type="ORF">SAMEA4535761_00832</name>
</gene>
<dbReference type="AlphaFoldDB" id="A0A239YXF5"/>
<name>A0A239YXF5_9CORY</name>
<dbReference type="InterPro" id="IPR004136">
    <property type="entry name" value="NMO"/>
</dbReference>
<keyword evidence="3" id="KW-0216">Detoxification</keyword>
<proteinExistence type="inferred from homology"/>
<dbReference type="Pfam" id="PF03060">
    <property type="entry name" value="NMO"/>
    <property type="match status" value="1"/>
</dbReference>
<dbReference type="CDD" id="cd04730">
    <property type="entry name" value="NPD_like"/>
    <property type="match status" value="1"/>
</dbReference>
<dbReference type="GO" id="GO:0009636">
    <property type="term" value="P:response to toxic substance"/>
    <property type="evidence" value="ECO:0007669"/>
    <property type="project" value="UniProtKB-KW"/>
</dbReference>
<comment type="cofactor">
    <cofactor evidence="1">
        <name>FMN</name>
        <dbReference type="ChEBI" id="CHEBI:58210"/>
    </cofactor>
</comment>
<organism evidence="10 11">
    <name type="scientific">Corynebacterium imitans</name>
    <dbReference type="NCBI Taxonomy" id="156978"/>
    <lineage>
        <taxon>Bacteria</taxon>
        <taxon>Bacillati</taxon>
        <taxon>Actinomycetota</taxon>
        <taxon>Actinomycetes</taxon>
        <taxon>Mycobacteriales</taxon>
        <taxon>Corynebacteriaceae</taxon>
        <taxon>Corynebacterium</taxon>
    </lineage>
</organism>
<evidence type="ECO:0000256" key="9">
    <source>
        <dbReference type="ARBA" id="ARBA00049401"/>
    </source>
</evidence>
<keyword evidence="7" id="KW-0503">Monooxygenase</keyword>
<keyword evidence="6" id="KW-0560">Oxidoreductase</keyword>
<evidence type="ECO:0000256" key="4">
    <source>
        <dbReference type="ARBA" id="ARBA00022630"/>
    </source>
</evidence>
<dbReference type="RefSeq" id="WP_038589366.1">
    <property type="nucleotide sequence ID" value="NZ_CP009211.1"/>
</dbReference>
<keyword evidence="5" id="KW-0288">FMN</keyword>
<dbReference type="Proteomes" id="UP000215374">
    <property type="component" value="Chromosome 1"/>
</dbReference>
<dbReference type="Gene3D" id="3.20.20.70">
    <property type="entry name" value="Aldolase class I"/>
    <property type="match status" value="1"/>
</dbReference>
<evidence type="ECO:0000256" key="6">
    <source>
        <dbReference type="ARBA" id="ARBA00023002"/>
    </source>
</evidence>
<evidence type="ECO:0000256" key="5">
    <source>
        <dbReference type="ARBA" id="ARBA00022643"/>
    </source>
</evidence>
<protein>
    <recommendedName>
        <fullName evidence="8">Propionate 3-nitronate monooxygenase</fullName>
    </recommendedName>
</protein>
<accession>A0A239YXF5</accession>
<evidence type="ECO:0000256" key="1">
    <source>
        <dbReference type="ARBA" id="ARBA00001917"/>
    </source>
</evidence>
<dbReference type="EMBL" id="LT906467">
    <property type="protein sequence ID" value="SNV63759.1"/>
    <property type="molecule type" value="Genomic_DNA"/>
</dbReference>
<evidence type="ECO:0000256" key="2">
    <source>
        <dbReference type="ARBA" id="ARBA00009881"/>
    </source>
</evidence>